<keyword evidence="6" id="KW-1185">Reference proteome</keyword>
<dbReference type="Proteomes" id="UP000298327">
    <property type="component" value="Unassembled WGS sequence"/>
</dbReference>
<evidence type="ECO:0000256" key="3">
    <source>
        <dbReference type="ARBA" id="ARBA00022691"/>
    </source>
</evidence>
<comment type="caution">
    <text evidence="5">The sequence shown here is derived from an EMBL/GenBank/DDBJ whole genome shotgun (WGS) entry which is preliminary data.</text>
</comment>
<dbReference type="STRING" id="205917.A0A4Y9YHA4"/>
<keyword evidence="2" id="KW-0808">Transferase</keyword>
<name>A0A4Y9YHA4_9AGAM</name>
<evidence type="ECO:0000313" key="6">
    <source>
        <dbReference type="Proteomes" id="UP000298327"/>
    </source>
</evidence>
<evidence type="ECO:0000313" key="5">
    <source>
        <dbReference type="EMBL" id="TFY61380.1"/>
    </source>
</evidence>
<dbReference type="PANTHER" id="PTHR35897:SF1">
    <property type="entry name" value="METHYLTRANSFERASE AUSD"/>
    <property type="match status" value="1"/>
</dbReference>
<evidence type="ECO:0000256" key="1">
    <source>
        <dbReference type="ARBA" id="ARBA00005179"/>
    </source>
</evidence>
<protein>
    <submittedName>
        <fullName evidence="5">Uncharacterized protein</fullName>
    </submittedName>
</protein>
<comment type="similarity">
    <text evidence="4">Belongs to the class I-like SAM-binding methyltransferase superfamily.</text>
</comment>
<evidence type="ECO:0000256" key="4">
    <source>
        <dbReference type="ARBA" id="ARBA00038314"/>
    </source>
</evidence>
<dbReference type="EMBL" id="SEOQ01000513">
    <property type="protein sequence ID" value="TFY61380.1"/>
    <property type="molecule type" value="Genomic_DNA"/>
</dbReference>
<reference evidence="5 6" key="1">
    <citation type="submission" date="2019-02" db="EMBL/GenBank/DDBJ databases">
        <title>Genome sequencing of the rare red list fungi Dentipellis fragilis.</title>
        <authorList>
            <person name="Buettner E."/>
            <person name="Kellner H."/>
        </authorList>
    </citation>
    <scope>NUCLEOTIDE SEQUENCE [LARGE SCALE GENOMIC DNA]</scope>
    <source>
        <strain evidence="5 6">DSM 105465</strain>
    </source>
</reference>
<comment type="pathway">
    <text evidence="1">Secondary metabolite biosynthesis.</text>
</comment>
<evidence type="ECO:0000256" key="2">
    <source>
        <dbReference type="ARBA" id="ARBA00022679"/>
    </source>
</evidence>
<dbReference type="AlphaFoldDB" id="A0A4Y9YHA4"/>
<dbReference type="GO" id="GO:0016740">
    <property type="term" value="F:transferase activity"/>
    <property type="evidence" value="ECO:0007669"/>
    <property type="project" value="UniProtKB-KW"/>
</dbReference>
<sequence length="297" mass="32985">MSFLRYGLLQTLSSFIDDLQRLTVTELEGYKQLLKLGRERPGAIFLDMACFFGHVLRKAIVDGYPVQNVVGSDLHSRTSYLILFLKGISLSLPTIEEFMDLGHELFRTTPETLPFTFIPGDIFNPAHLEAIPPFTTTHPPTQPRPNLPSQTLTSLNPLRGHVSAIHASAFFHLFTSDQQLAITRKFAALLSPQPGSVIFGDHVGLPEPGFFENSEAPGWRIFCHSPQSWTEMWDGEVFPKGTVRVEAYLGPLPFVVNDGVGGVNICRVAQLQIQWAAFSSARRLPIGRRSPPTAFKG</sequence>
<dbReference type="InterPro" id="IPR051654">
    <property type="entry name" value="Meroterpenoid_MTases"/>
</dbReference>
<dbReference type="InterPro" id="IPR029063">
    <property type="entry name" value="SAM-dependent_MTases_sf"/>
</dbReference>
<accession>A0A4Y9YHA4</accession>
<keyword evidence="3" id="KW-0949">S-adenosyl-L-methionine</keyword>
<gene>
    <name evidence="5" type="ORF">EVG20_g7082</name>
</gene>
<dbReference type="SUPFAM" id="SSF53335">
    <property type="entry name" value="S-adenosyl-L-methionine-dependent methyltransferases"/>
    <property type="match status" value="1"/>
</dbReference>
<organism evidence="5 6">
    <name type="scientific">Dentipellis fragilis</name>
    <dbReference type="NCBI Taxonomy" id="205917"/>
    <lineage>
        <taxon>Eukaryota</taxon>
        <taxon>Fungi</taxon>
        <taxon>Dikarya</taxon>
        <taxon>Basidiomycota</taxon>
        <taxon>Agaricomycotina</taxon>
        <taxon>Agaricomycetes</taxon>
        <taxon>Russulales</taxon>
        <taxon>Hericiaceae</taxon>
        <taxon>Dentipellis</taxon>
    </lineage>
</organism>
<dbReference type="OrthoDB" id="2094832at2759"/>
<dbReference type="PANTHER" id="PTHR35897">
    <property type="entry name" value="METHYLTRANSFERASE AUSD"/>
    <property type="match status" value="1"/>
</dbReference>
<proteinExistence type="inferred from homology"/>